<comment type="caution">
    <text evidence="2">The sequence shown here is derived from an EMBL/GenBank/DDBJ whole genome shotgun (WGS) entry which is preliminary data.</text>
</comment>
<dbReference type="Pfam" id="PF02613">
    <property type="entry name" value="Nitrate_red_del"/>
    <property type="match status" value="1"/>
</dbReference>
<dbReference type="InterPro" id="IPR020945">
    <property type="entry name" value="DMSO/NO3_reduct_chaperone"/>
</dbReference>
<sequence>MQNLSRQLRALALLLDYPSDTMQAHIAELGAVLGTLEPSKPAARESLQSLIAHVAATDLMDLQAEFVDTFDRGRSTSLNLFEQVHGDSRDRGQAMVDLLAQYQEVGLDLQARELPDYLPVYLEYCSVLDSSAAREALEEVALLVTHLTVALDRRESPWVAVTSAICRLSGVSDWRTLVEQQTGHEPRSPTPDRLDIQSKELPADWTTTGLDAVWAEEPVDFLGACSPQHAKPSVQTMQFVVRTAQPHSAGV</sequence>
<dbReference type="GO" id="GO:0016530">
    <property type="term" value="F:metallochaperone activity"/>
    <property type="evidence" value="ECO:0007669"/>
    <property type="project" value="TreeGrafter"/>
</dbReference>
<protein>
    <submittedName>
        <fullName evidence="2">Putative nitrate reductase molybdenum cofactor assembly chaperone NarW</fullName>
    </submittedName>
</protein>
<dbReference type="InterPro" id="IPR036411">
    <property type="entry name" value="TorD-like_sf"/>
</dbReference>
<dbReference type="PANTHER" id="PTHR43680:SF2">
    <property type="entry name" value="NITRATE REDUCTASE MOLYBDENUM COFACTOR ASSEMBLY CHAPERONE NARJ"/>
    <property type="match status" value="1"/>
</dbReference>
<gene>
    <name evidence="2" type="primary">narW</name>
    <name evidence="2" type="ORF">GALL_330060</name>
</gene>
<dbReference type="SUPFAM" id="SSF89155">
    <property type="entry name" value="TorD-like"/>
    <property type="match status" value="1"/>
</dbReference>
<accession>A0A1J5QZA6</accession>
<dbReference type="InterPro" id="IPR003765">
    <property type="entry name" value="NO3_reductase_chaperone_NarJ"/>
</dbReference>
<dbReference type="GO" id="GO:0051082">
    <property type="term" value="F:unfolded protein binding"/>
    <property type="evidence" value="ECO:0007669"/>
    <property type="project" value="InterPro"/>
</dbReference>
<dbReference type="AlphaFoldDB" id="A0A1J5QZA6"/>
<keyword evidence="1" id="KW-0534">Nitrate assimilation</keyword>
<dbReference type="Gene3D" id="1.10.3480.10">
    <property type="entry name" value="TorD-like"/>
    <property type="match status" value="1"/>
</dbReference>
<dbReference type="EMBL" id="MLJW01000563">
    <property type="protein sequence ID" value="OIQ85175.1"/>
    <property type="molecule type" value="Genomic_DNA"/>
</dbReference>
<dbReference type="GO" id="GO:0042128">
    <property type="term" value="P:nitrate assimilation"/>
    <property type="evidence" value="ECO:0007669"/>
    <property type="project" value="UniProtKB-KW"/>
</dbReference>
<name>A0A1J5QZA6_9ZZZZ</name>
<proteinExistence type="predicted"/>
<dbReference type="PANTHER" id="PTHR43680">
    <property type="entry name" value="NITRATE REDUCTASE MOLYBDENUM COFACTOR ASSEMBLY CHAPERONE"/>
    <property type="match status" value="1"/>
</dbReference>
<evidence type="ECO:0000256" key="1">
    <source>
        <dbReference type="ARBA" id="ARBA00023063"/>
    </source>
</evidence>
<dbReference type="NCBIfam" id="TIGR00684">
    <property type="entry name" value="narJ"/>
    <property type="match status" value="1"/>
</dbReference>
<organism evidence="2">
    <name type="scientific">mine drainage metagenome</name>
    <dbReference type="NCBI Taxonomy" id="410659"/>
    <lineage>
        <taxon>unclassified sequences</taxon>
        <taxon>metagenomes</taxon>
        <taxon>ecological metagenomes</taxon>
    </lineage>
</organism>
<dbReference type="GO" id="GO:0051131">
    <property type="term" value="P:chaperone-mediated protein complex assembly"/>
    <property type="evidence" value="ECO:0007669"/>
    <property type="project" value="InterPro"/>
</dbReference>
<evidence type="ECO:0000313" key="2">
    <source>
        <dbReference type="EMBL" id="OIQ85175.1"/>
    </source>
</evidence>
<reference evidence="2" key="1">
    <citation type="submission" date="2016-10" db="EMBL/GenBank/DDBJ databases">
        <title>Sequence of Gallionella enrichment culture.</title>
        <authorList>
            <person name="Poehlein A."/>
            <person name="Muehling M."/>
            <person name="Daniel R."/>
        </authorList>
    </citation>
    <scope>NUCLEOTIDE SEQUENCE</scope>
</reference>